<evidence type="ECO:0000313" key="3">
    <source>
        <dbReference type="Proteomes" id="UP000558488"/>
    </source>
</evidence>
<dbReference type="AlphaFoldDB" id="A0A7J7R1Q7"/>
<comment type="caution">
    <text evidence="2">The sequence shown here is derived from an EMBL/GenBank/DDBJ whole genome shotgun (WGS) entry which is preliminary data.</text>
</comment>
<sequence length="169" mass="17380">MQAPGAPAPTRALWLRGSRNSPRGAAWRVPANRILRKPTCSRACGAQAQCRCPAHAWHLGRGGALPQELPGARLPPPPGPEATNQELGPGTPSGQALHPQMRPGWWGAGVGGGVPLEAAGTLGWAAVLAPKAGSDSQPCACPAGPRAAVHMPGLHPRLPGPALRLPVWH</sequence>
<organism evidence="2 3">
    <name type="scientific">Pipistrellus kuhlii</name>
    <name type="common">Kuhl's pipistrelle</name>
    <dbReference type="NCBI Taxonomy" id="59472"/>
    <lineage>
        <taxon>Eukaryota</taxon>
        <taxon>Metazoa</taxon>
        <taxon>Chordata</taxon>
        <taxon>Craniata</taxon>
        <taxon>Vertebrata</taxon>
        <taxon>Euteleostomi</taxon>
        <taxon>Mammalia</taxon>
        <taxon>Eutheria</taxon>
        <taxon>Laurasiatheria</taxon>
        <taxon>Chiroptera</taxon>
        <taxon>Yangochiroptera</taxon>
        <taxon>Vespertilionidae</taxon>
        <taxon>Pipistrellus</taxon>
    </lineage>
</organism>
<gene>
    <name evidence="2" type="ORF">mPipKuh1_007996</name>
</gene>
<feature type="region of interest" description="Disordered" evidence="1">
    <location>
        <begin position="63"/>
        <end position="96"/>
    </location>
</feature>
<accession>A0A7J7R1Q7</accession>
<reference evidence="2 3" key="1">
    <citation type="journal article" date="2020" name="Nature">
        <title>Six reference-quality genomes reveal evolution of bat adaptations.</title>
        <authorList>
            <person name="Jebb D."/>
            <person name="Huang Z."/>
            <person name="Pippel M."/>
            <person name="Hughes G.M."/>
            <person name="Lavrichenko K."/>
            <person name="Devanna P."/>
            <person name="Winkler S."/>
            <person name="Jermiin L.S."/>
            <person name="Skirmuntt E.C."/>
            <person name="Katzourakis A."/>
            <person name="Burkitt-Gray L."/>
            <person name="Ray D.A."/>
            <person name="Sullivan K.A.M."/>
            <person name="Roscito J.G."/>
            <person name="Kirilenko B.M."/>
            <person name="Davalos L.M."/>
            <person name="Corthals A.P."/>
            <person name="Power M.L."/>
            <person name="Jones G."/>
            <person name="Ransome R.D."/>
            <person name="Dechmann D.K.N."/>
            <person name="Locatelli A.G."/>
            <person name="Puechmaille S.J."/>
            <person name="Fedrigo O."/>
            <person name="Jarvis E.D."/>
            <person name="Hiller M."/>
            <person name="Vernes S.C."/>
            <person name="Myers E.W."/>
            <person name="Teeling E.C."/>
        </authorList>
    </citation>
    <scope>NUCLEOTIDE SEQUENCE [LARGE SCALE GENOMIC DNA]</scope>
    <source>
        <strain evidence="2">MPipKuh1</strain>
        <tissue evidence="2">Flight muscle</tissue>
    </source>
</reference>
<protein>
    <submittedName>
        <fullName evidence="2">Uncharacterized protein</fullName>
    </submittedName>
</protein>
<keyword evidence="3" id="KW-1185">Reference proteome</keyword>
<evidence type="ECO:0000256" key="1">
    <source>
        <dbReference type="SAM" id="MobiDB-lite"/>
    </source>
</evidence>
<dbReference type="Proteomes" id="UP000558488">
    <property type="component" value="Unassembled WGS sequence"/>
</dbReference>
<dbReference type="EMBL" id="JACAGB010000107">
    <property type="protein sequence ID" value="KAF6270110.1"/>
    <property type="molecule type" value="Genomic_DNA"/>
</dbReference>
<evidence type="ECO:0000313" key="2">
    <source>
        <dbReference type="EMBL" id="KAF6270110.1"/>
    </source>
</evidence>
<proteinExistence type="predicted"/>
<name>A0A7J7R1Q7_PIPKU</name>